<proteinExistence type="predicted"/>
<name>A0A101LW77_PICGL</name>
<accession>A0A101LW77</accession>
<dbReference type="EMBL" id="LKAM01000012">
    <property type="protein sequence ID" value="KUM46288.1"/>
    <property type="molecule type" value="Genomic_DNA"/>
</dbReference>
<sequence>MEHMLNQCSFISALQDQGASAFRLMNRDKLSIPETLANWCKEPFTNKISKAACFSLYSFFLPSVVSLRIAPKYPWSVFESLIQQPSPPNYTIPFSLATTPSPCHNCMGTVDRPLEVRPSDECMLDLLKKGDIGRTCSLGYP</sequence>
<comment type="caution">
    <text evidence="1">The sequence shown here is derived from an EMBL/GenBank/DDBJ whole genome shotgun (WGS) entry which is preliminary data.</text>
</comment>
<gene>
    <name evidence="1" type="ORF">ABT39_MTgene1794</name>
</gene>
<dbReference type="AlphaFoldDB" id="A0A101LW77"/>
<organism evidence="1">
    <name type="scientific">Picea glauca</name>
    <name type="common">White spruce</name>
    <name type="synonym">Pinus glauca</name>
    <dbReference type="NCBI Taxonomy" id="3330"/>
    <lineage>
        <taxon>Eukaryota</taxon>
        <taxon>Viridiplantae</taxon>
        <taxon>Streptophyta</taxon>
        <taxon>Embryophyta</taxon>
        <taxon>Tracheophyta</taxon>
        <taxon>Spermatophyta</taxon>
        <taxon>Pinopsida</taxon>
        <taxon>Pinidae</taxon>
        <taxon>Conifers I</taxon>
        <taxon>Pinales</taxon>
        <taxon>Pinaceae</taxon>
        <taxon>Picea</taxon>
    </lineage>
</organism>
<evidence type="ECO:0000313" key="1">
    <source>
        <dbReference type="EMBL" id="KUM46288.1"/>
    </source>
</evidence>
<reference evidence="1" key="1">
    <citation type="journal article" date="2015" name="Genome Biol. Evol.">
        <title>Organellar Genomes of White Spruce (Picea glauca): Assembly and Annotation.</title>
        <authorList>
            <person name="Jackman S.D."/>
            <person name="Warren R.L."/>
            <person name="Gibb E.A."/>
            <person name="Vandervalk B.P."/>
            <person name="Mohamadi H."/>
            <person name="Chu J."/>
            <person name="Raymond A."/>
            <person name="Pleasance S."/>
            <person name="Coope R."/>
            <person name="Wildung M.R."/>
            <person name="Ritland C.E."/>
            <person name="Bousquet J."/>
            <person name="Jones S.J."/>
            <person name="Bohlmann J."/>
            <person name="Birol I."/>
        </authorList>
    </citation>
    <scope>NUCLEOTIDE SEQUENCE [LARGE SCALE GENOMIC DNA]</scope>
    <source>
        <tissue evidence="1">Flushing bud</tissue>
    </source>
</reference>
<protein>
    <submittedName>
        <fullName evidence="1">Uncharacterized protein</fullName>
    </submittedName>
</protein>
<keyword evidence="1" id="KW-0496">Mitochondrion</keyword>
<geneLocation type="mitochondrion" evidence="1"/>